<dbReference type="AlphaFoldDB" id="A0A0K2UY06"/>
<organism evidence="2">
    <name type="scientific">Lepeophtheirus salmonis</name>
    <name type="common">Salmon louse</name>
    <name type="synonym">Caligus salmonis</name>
    <dbReference type="NCBI Taxonomy" id="72036"/>
    <lineage>
        <taxon>Eukaryota</taxon>
        <taxon>Metazoa</taxon>
        <taxon>Ecdysozoa</taxon>
        <taxon>Arthropoda</taxon>
        <taxon>Crustacea</taxon>
        <taxon>Multicrustacea</taxon>
        <taxon>Hexanauplia</taxon>
        <taxon>Copepoda</taxon>
        <taxon>Siphonostomatoida</taxon>
        <taxon>Caligidae</taxon>
        <taxon>Lepeophtheirus</taxon>
    </lineage>
</organism>
<protein>
    <submittedName>
        <fullName evidence="2">Uncharacterized protein</fullName>
    </submittedName>
</protein>
<keyword evidence="1" id="KW-0812">Transmembrane</keyword>
<dbReference type="EMBL" id="HACA01025590">
    <property type="protein sequence ID" value="CDW42951.1"/>
    <property type="molecule type" value="Transcribed_RNA"/>
</dbReference>
<sequence>MGDSYLILIIPVAPLCLFINDTVVAEFPF</sequence>
<evidence type="ECO:0000256" key="1">
    <source>
        <dbReference type="SAM" id="Phobius"/>
    </source>
</evidence>
<keyword evidence="1" id="KW-1133">Transmembrane helix</keyword>
<dbReference type="EMBL" id="HACA01025589">
    <property type="protein sequence ID" value="CDW42950.1"/>
    <property type="molecule type" value="Transcribed_RNA"/>
</dbReference>
<evidence type="ECO:0000313" key="2">
    <source>
        <dbReference type="EMBL" id="CDW42950.1"/>
    </source>
</evidence>
<keyword evidence="1" id="KW-0472">Membrane</keyword>
<reference evidence="2" key="1">
    <citation type="submission" date="2014-05" db="EMBL/GenBank/DDBJ databases">
        <authorList>
            <person name="Chronopoulou M."/>
        </authorList>
    </citation>
    <scope>NUCLEOTIDE SEQUENCE</scope>
    <source>
        <tissue evidence="2">Whole organism</tissue>
    </source>
</reference>
<feature type="transmembrane region" description="Helical" evidence="1">
    <location>
        <begin position="6"/>
        <end position="27"/>
    </location>
</feature>
<proteinExistence type="predicted"/>
<name>A0A0K2UY06_LEPSM</name>
<accession>A0A0K2UY06</accession>